<dbReference type="InterPro" id="IPR010014">
    <property type="entry name" value="DHP2"/>
</dbReference>
<protein>
    <recommendedName>
        <fullName evidence="7">2-(3-amino-3-carboxypropyl)histidine synthase subunit 2</fullName>
    </recommendedName>
</protein>
<keyword evidence="6 7" id="KW-0411">Iron-sulfur</keyword>
<keyword evidence="7" id="KW-0963">Cytoplasm</keyword>
<dbReference type="GO" id="GO:0051536">
    <property type="term" value="F:iron-sulfur cluster binding"/>
    <property type="evidence" value="ECO:0007669"/>
    <property type="project" value="UniProtKB-KW"/>
</dbReference>
<dbReference type="OMA" id="TSNSRPM"/>
<gene>
    <name evidence="8" type="ORF">LAFE_0A02938G</name>
</gene>
<sequence length="577" mass="64940">MGDSFIAPALSTVQTDEVFALERYQDSEKDRSFYLGPSASKTGNLFELIRDYYMIDLLVKYLRKNPQFKKITLQFPDKFVMDSPIVTQLLQEELESDDERADEGFDEVGKKEKCGAENCCSAVKCSKELSNEISGRKFWILADTAYSSCCVDEVAAEHVNSDLVIHMGDACLNSIQKLPVVYCFGKPYLDYDILVDKFRDAYPDKDHKVCLMANAPYTCHLKLLYERLNQIGYANIIYSEVSVDPSDDQITIVGTEITNQSQAIHFLDSRILLSEKDIKISDDEELQADYDLFHITVPEDPRLLYLSTKFRSICIYNPGKHTISTGPFPSMMKRYRFMHMARTAGTIGILVNTLSLKNTKETINSLANLIKDSGKKHYMFVVGKPNVAKLANFEAIDIWCILGCGQSGIVLDQNNEFYRPIITPYELTMALNPEVVWTGKWVVNFEQILNEISENDDNSEYTENGNAEDDAPEFSAVTGQYVSSSRPLRSIQRLEIETPEEEDQAQSNELVQKFSGAVAIKGTISTSAITLQNRQWTGLGSDFNPENFEEDGATVEEGISGVASQYGFDKSNIRGIV</sequence>
<dbReference type="PANTHER" id="PTHR10762:SF2">
    <property type="entry name" value="2-(3-AMINO-3-CARBOXYPROPYL)HISTIDINE SYNTHASE SUBUNIT 2"/>
    <property type="match status" value="1"/>
</dbReference>
<comment type="function">
    <text evidence="7">Required for the first step of diphthamide biosynthesis, a post-translational modification of histidine which occurs in elongation factor 2. DPH1 and DPH2 transfer a 3-amino-3-carboxypropyl (ACP) group from S-adenosyl-L-methionine (SAM) to a histidine residue, the reaction is assisted by a reduction system comprising DPH3 and a NADH-dependent reductase. Facilitates the reduction of the catalytic iron-sulfur cluster found in the DPH1 subunit.</text>
</comment>
<dbReference type="GO" id="GO:0046872">
    <property type="term" value="F:metal ion binding"/>
    <property type="evidence" value="ECO:0007669"/>
    <property type="project" value="UniProtKB-KW"/>
</dbReference>
<dbReference type="InterPro" id="IPR042263">
    <property type="entry name" value="DPH1/DPH2_1"/>
</dbReference>
<dbReference type="STRING" id="4955.A0A1G4M6W4"/>
<dbReference type="Proteomes" id="UP000190831">
    <property type="component" value="Chromosome A"/>
</dbReference>
<dbReference type="GO" id="GO:0017183">
    <property type="term" value="P:protein histidyl modification to diphthamide"/>
    <property type="evidence" value="ECO:0007669"/>
    <property type="project" value="UniProtKB-UniPathway"/>
</dbReference>
<dbReference type="FunFam" id="3.40.50.11860:FF:000001">
    <property type="entry name" value="2-(3-amino-3-carboxypropyl)histidine synthase subunit 2"/>
    <property type="match status" value="1"/>
</dbReference>
<reference evidence="8 9" key="1">
    <citation type="submission" date="2016-03" db="EMBL/GenBank/DDBJ databases">
        <authorList>
            <person name="Devillers H."/>
        </authorList>
    </citation>
    <scope>NUCLEOTIDE SEQUENCE [LARGE SCALE GENOMIC DNA]</scope>
    <source>
        <strain evidence="8">CBS 6772</strain>
    </source>
</reference>
<dbReference type="OrthoDB" id="449241at2759"/>
<dbReference type="NCBIfam" id="TIGR00272">
    <property type="entry name" value="DPH2"/>
    <property type="match status" value="1"/>
</dbReference>
<dbReference type="InterPro" id="IPR042265">
    <property type="entry name" value="DPH1/DPH2_3"/>
</dbReference>
<keyword evidence="9" id="KW-1185">Reference proteome</keyword>
<keyword evidence="4 7" id="KW-0479">Metal-binding</keyword>
<dbReference type="Gene3D" id="3.40.50.11840">
    <property type="entry name" value="Diphthamide synthesis DPH1/DPH2 domain 1"/>
    <property type="match status" value="1"/>
</dbReference>
<accession>A0A1G4M6W4</accession>
<organism evidence="8 9">
    <name type="scientific">Lachancea fermentati</name>
    <name type="common">Zygosaccharomyces fermentati</name>
    <dbReference type="NCBI Taxonomy" id="4955"/>
    <lineage>
        <taxon>Eukaryota</taxon>
        <taxon>Fungi</taxon>
        <taxon>Dikarya</taxon>
        <taxon>Ascomycota</taxon>
        <taxon>Saccharomycotina</taxon>
        <taxon>Saccharomycetes</taxon>
        <taxon>Saccharomycetales</taxon>
        <taxon>Saccharomycetaceae</taxon>
        <taxon>Lachancea</taxon>
    </lineage>
</organism>
<evidence type="ECO:0000313" key="8">
    <source>
        <dbReference type="EMBL" id="SCV99428.1"/>
    </source>
</evidence>
<evidence type="ECO:0000256" key="1">
    <source>
        <dbReference type="ARBA" id="ARBA00001966"/>
    </source>
</evidence>
<comment type="pathway">
    <text evidence="2 7">Protein modification; peptidyl-diphthamide biosynthesis.</text>
</comment>
<dbReference type="GO" id="GO:0090560">
    <property type="term" value="F:2-(3-amino-3-carboxypropyl)histidine synthase activity"/>
    <property type="evidence" value="ECO:0007669"/>
    <property type="project" value="InterPro"/>
</dbReference>
<dbReference type="SFLD" id="SFLDF00408">
    <property type="entry name" value="Diphthamide_biosynthesis_famil"/>
    <property type="match status" value="1"/>
</dbReference>
<evidence type="ECO:0000256" key="5">
    <source>
        <dbReference type="ARBA" id="ARBA00023004"/>
    </source>
</evidence>
<evidence type="ECO:0000256" key="4">
    <source>
        <dbReference type="ARBA" id="ARBA00022723"/>
    </source>
</evidence>
<keyword evidence="5 7" id="KW-0408">Iron</keyword>
<dbReference type="Pfam" id="PF01866">
    <property type="entry name" value="Diphthamide_syn"/>
    <property type="match status" value="1"/>
</dbReference>
<dbReference type="GO" id="GO:0005737">
    <property type="term" value="C:cytoplasm"/>
    <property type="evidence" value="ECO:0007669"/>
    <property type="project" value="UniProtKB-SubCell"/>
</dbReference>
<dbReference type="SFLD" id="SFLDG01121">
    <property type="entry name" value="Diphthamide_biosynthesis"/>
    <property type="match status" value="1"/>
</dbReference>
<dbReference type="Gene3D" id="3.40.50.11860">
    <property type="entry name" value="Diphthamide synthesis DPH1/DPH2 domain 3"/>
    <property type="match status" value="1"/>
</dbReference>
<dbReference type="PANTHER" id="PTHR10762">
    <property type="entry name" value="DIPHTHAMIDE BIOSYNTHESIS PROTEIN"/>
    <property type="match status" value="1"/>
</dbReference>
<comment type="cofactor">
    <cofactor evidence="1">
        <name>[4Fe-4S] cluster</name>
        <dbReference type="ChEBI" id="CHEBI:49883"/>
    </cofactor>
</comment>
<dbReference type="InterPro" id="IPR016435">
    <property type="entry name" value="DPH1/DPH2"/>
</dbReference>
<evidence type="ECO:0000313" key="9">
    <source>
        <dbReference type="Proteomes" id="UP000190831"/>
    </source>
</evidence>
<evidence type="ECO:0000256" key="3">
    <source>
        <dbReference type="ARBA" id="ARBA00006179"/>
    </source>
</evidence>
<proteinExistence type="inferred from homology"/>
<dbReference type="SFLD" id="SFLDS00032">
    <property type="entry name" value="Radical_SAM_3-amino-3-carboxyp"/>
    <property type="match status" value="1"/>
</dbReference>
<comment type="similarity">
    <text evidence="3 7">Belongs to the DPH1/DPH2 family. DPH2 subfamily.</text>
</comment>
<evidence type="ECO:0000256" key="2">
    <source>
        <dbReference type="ARBA" id="ARBA00005156"/>
    </source>
</evidence>
<evidence type="ECO:0000256" key="6">
    <source>
        <dbReference type="ARBA" id="ARBA00023014"/>
    </source>
</evidence>
<comment type="subcellular location">
    <subcellularLocation>
        <location evidence="7">Cytoplasm</location>
    </subcellularLocation>
</comment>
<dbReference type="AlphaFoldDB" id="A0A1G4M6W4"/>
<dbReference type="EMBL" id="LT598487">
    <property type="protein sequence ID" value="SCV99428.1"/>
    <property type="molecule type" value="Genomic_DNA"/>
</dbReference>
<dbReference type="NCBIfam" id="TIGR00322">
    <property type="entry name" value="diphth2_R"/>
    <property type="match status" value="1"/>
</dbReference>
<evidence type="ECO:0000256" key="7">
    <source>
        <dbReference type="RuleBase" id="RU364133"/>
    </source>
</evidence>
<name>A0A1G4M6W4_LACFM</name>
<dbReference type="UniPathway" id="UPA00559"/>